<evidence type="ECO:0000313" key="4">
    <source>
        <dbReference type="Proteomes" id="UP001293718"/>
    </source>
</evidence>
<evidence type="ECO:0000256" key="1">
    <source>
        <dbReference type="SAM" id="MobiDB-lite"/>
    </source>
</evidence>
<keyword evidence="4" id="KW-1185">Reference proteome</keyword>
<dbReference type="EMBL" id="JAXOJX010000042">
    <property type="protein sequence ID" value="MDZ5459318.1"/>
    <property type="molecule type" value="Genomic_DNA"/>
</dbReference>
<organism evidence="3 4">
    <name type="scientific">Azohydromonas lata</name>
    <dbReference type="NCBI Taxonomy" id="45677"/>
    <lineage>
        <taxon>Bacteria</taxon>
        <taxon>Pseudomonadati</taxon>
        <taxon>Pseudomonadota</taxon>
        <taxon>Betaproteobacteria</taxon>
        <taxon>Burkholderiales</taxon>
        <taxon>Sphaerotilaceae</taxon>
        <taxon>Azohydromonas</taxon>
    </lineage>
</organism>
<reference evidence="3 4" key="1">
    <citation type="submission" date="2023-11" db="EMBL/GenBank/DDBJ databases">
        <title>Draft genome of Azohydromonas lata strain H1 (DSM1123), a polyhydroxyalkanoate producer.</title>
        <authorList>
            <person name="Traversa D."/>
            <person name="D'Addabbo P."/>
            <person name="Pazzani C."/>
            <person name="Manzari C."/>
            <person name="Chiara M."/>
            <person name="Scrascia M."/>
        </authorList>
    </citation>
    <scope>NUCLEOTIDE SEQUENCE [LARGE SCALE GENOMIC DNA]</scope>
    <source>
        <strain evidence="3 4">H1</strain>
    </source>
</reference>
<name>A0ABU5IK84_9BURK</name>
<keyword evidence="2" id="KW-1133">Transmembrane helix</keyword>
<feature type="transmembrane region" description="Helical" evidence="2">
    <location>
        <begin position="30"/>
        <end position="50"/>
    </location>
</feature>
<keyword evidence="2" id="KW-0472">Membrane</keyword>
<proteinExistence type="predicted"/>
<comment type="caution">
    <text evidence="3">The sequence shown here is derived from an EMBL/GenBank/DDBJ whole genome shotgun (WGS) entry which is preliminary data.</text>
</comment>
<evidence type="ECO:0000313" key="3">
    <source>
        <dbReference type="EMBL" id="MDZ5459318.1"/>
    </source>
</evidence>
<dbReference type="Proteomes" id="UP001293718">
    <property type="component" value="Unassembled WGS sequence"/>
</dbReference>
<evidence type="ECO:0000256" key="2">
    <source>
        <dbReference type="SAM" id="Phobius"/>
    </source>
</evidence>
<gene>
    <name evidence="3" type="ORF">SM757_22325</name>
</gene>
<sequence length="85" mass="9224">MYLVALAWMYVVLMMAVAEATAPNGTVLGAVFTFVLYGALPLSIVLYLMGSPARRRARKRAEASAQPDDGSLTPRDPVAPEREKL</sequence>
<keyword evidence="2" id="KW-0812">Transmembrane</keyword>
<protein>
    <recommendedName>
        <fullName evidence="5">Transmembrane protein</fullName>
    </recommendedName>
</protein>
<dbReference type="RefSeq" id="WP_322467103.1">
    <property type="nucleotide sequence ID" value="NZ_JAXOJX010000042.1"/>
</dbReference>
<feature type="region of interest" description="Disordered" evidence="1">
    <location>
        <begin position="58"/>
        <end position="85"/>
    </location>
</feature>
<evidence type="ECO:0008006" key="5">
    <source>
        <dbReference type="Google" id="ProtNLM"/>
    </source>
</evidence>
<accession>A0ABU5IK84</accession>